<dbReference type="GO" id="GO:0051999">
    <property type="term" value="P:mannosyl-inositol phosphorylceramide biosynthetic process"/>
    <property type="evidence" value="ECO:0007669"/>
    <property type="project" value="TreeGrafter"/>
</dbReference>
<evidence type="ECO:0000256" key="2">
    <source>
        <dbReference type="ARBA" id="ARBA00022679"/>
    </source>
</evidence>
<dbReference type="InterPro" id="IPR007577">
    <property type="entry name" value="GlycoTrfase_DXD_sugar-bd_CS"/>
</dbReference>
<organism evidence="4 5">
    <name type="scientific">Fusarium austroafricanum</name>
    <dbReference type="NCBI Taxonomy" id="2364996"/>
    <lineage>
        <taxon>Eukaryota</taxon>
        <taxon>Fungi</taxon>
        <taxon>Dikarya</taxon>
        <taxon>Ascomycota</taxon>
        <taxon>Pezizomycotina</taxon>
        <taxon>Sordariomycetes</taxon>
        <taxon>Hypocreomycetidae</taxon>
        <taxon>Hypocreales</taxon>
        <taxon>Nectriaceae</taxon>
        <taxon>Fusarium</taxon>
        <taxon>Fusarium concolor species complex</taxon>
    </lineage>
</organism>
<reference evidence="4" key="1">
    <citation type="submission" date="2020-01" db="EMBL/GenBank/DDBJ databases">
        <title>Identification and distribution of gene clusters putatively required for synthesis of sphingolipid metabolism inhibitors in phylogenetically diverse species of the filamentous fungus Fusarium.</title>
        <authorList>
            <person name="Kim H.-S."/>
            <person name="Busman M."/>
            <person name="Brown D.W."/>
            <person name="Divon H."/>
            <person name="Uhlig S."/>
            <person name="Proctor R.H."/>
        </authorList>
    </citation>
    <scope>NUCLEOTIDE SEQUENCE</scope>
    <source>
        <strain evidence="4">NRRL 53441</strain>
    </source>
</reference>
<dbReference type="OrthoDB" id="3647at2759"/>
<gene>
    <name evidence="4" type="ORF">F53441_7337</name>
</gene>
<dbReference type="Gene3D" id="3.90.550.20">
    <property type="match status" value="1"/>
</dbReference>
<keyword evidence="3" id="KW-1133">Transmembrane helix</keyword>
<keyword evidence="3" id="KW-0472">Membrane</keyword>
<name>A0A8H4NXP8_9HYPO</name>
<dbReference type="Proteomes" id="UP000605986">
    <property type="component" value="Unassembled WGS sequence"/>
</dbReference>
<dbReference type="AlphaFoldDB" id="A0A8H4NXP8"/>
<proteinExistence type="inferred from homology"/>
<keyword evidence="3" id="KW-0812">Transmembrane</keyword>
<evidence type="ECO:0000313" key="5">
    <source>
        <dbReference type="Proteomes" id="UP000605986"/>
    </source>
</evidence>
<comment type="caution">
    <text evidence="4">The sequence shown here is derived from an EMBL/GenBank/DDBJ whole genome shotgun (WGS) entry which is preliminary data.</text>
</comment>
<dbReference type="GO" id="GO:0016020">
    <property type="term" value="C:membrane"/>
    <property type="evidence" value="ECO:0007669"/>
    <property type="project" value="GOC"/>
</dbReference>
<feature type="transmembrane region" description="Helical" evidence="3">
    <location>
        <begin position="51"/>
        <end position="70"/>
    </location>
</feature>
<protein>
    <submittedName>
        <fullName evidence="4">Putative glycosyltransferase C4F11.04c</fullName>
    </submittedName>
</protein>
<dbReference type="PANTHER" id="PTHR32385:SF15">
    <property type="entry name" value="INOSITOL PHOSPHOCERAMIDE MANNOSYLTRANSFERASE 1"/>
    <property type="match status" value="1"/>
</dbReference>
<dbReference type="PANTHER" id="PTHR32385">
    <property type="entry name" value="MANNOSYL PHOSPHORYLINOSITOL CERAMIDE SYNTHASE"/>
    <property type="match status" value="1"/>
</dbReference>
<feature type="transmembrane region" description="Helical" evidence="3">
    <location>
        <begin position="253"/>
        <end position="276"/>
    </location>
</feature>
<dbReference type="GO" id="GO:0000030">
    <property type="term" value="F:mannosyltransferase activity"/>
    <property type="evidence" value="ECO:0007669"/>
    <property type="project" value="TreeGrafter"/>
</dbReference>
<keyword evidence="5" id="KW-1185">Reference proteome</keyword>
<dbReference type="SUPFAM" id="SSF53448">
    <property type="entry name" value="Nucleotide-diphospho-sugar transferases"/>
    <property type="match status" value="1"/>
</dbReference>
<evidence type="ECO:0000256" key="1">
    <source>
        <dbReference type="ARBA" id="ARBA00009003"/>
    </source>
</evidence>
<comment type="similarity">
    <text evidence="1">Belongs to the glycosyltransferase 32 family.</text>
</comment>
<dbReference type="InterPro" id="IPR029044">
    <property type="entry name" value="Nucleotide-diphossugar_trans"/>
</dbReference>
<accession>A0A8H4NXP8</accession>
<evidence type="ECO:0000313" key="4">
    <source>
        <dbReference type="EMBL" id="KAF4449358.1"/>
    </source>
</evidence>
<sequence length="355" mass="41626">MNLHRFWSSLTRPRTPPHDEEGLLHAEEEWKPPIRPKWAKNRFGRLRMRKATVYLLLIDLLVIALLVHAFEPLITLLRRNEELFGTQIELDHNDAIKTSPPADQQKIPRILHQTCKNETVPEVWVSSQQSCIETYHDFEYMLWTDERARHFISEEYPWYLDTWDTYPFPIQRADAIRYLILYHYGGIYMDMDTVCNKTFPLHQIEEHKADHWALFKSTLPTGITNDFMVSSARHPAFKSVIQRLVMSQHRTSWLAGILPYAVIMISTGPMFLTLGVKNYLLDQPSLPSPNVLIINPDDLDPYIADLQTASWHQEDAAIALWLGDKPWTWFEFSLNFGQLLSKRYDLRADWLPAMP</sequence>
<dbReference type="Pfam" id="PF04488">
    <property type="entry name" value="Gly_transf_sug"/>
    <property type="match status" value="1"/>
</dbReference>
<dbReference type="InterPro" id="IPR051706">
    <property type="entry name" value="Glycosyltransferase_domain"/>
</dbReference>
<evidence type="ECO:0000256" key="3">
    <source>
        <dbReference type="SAM" id="Phobius"/>
    </source>
</evidence>
<dbReference type="EMBL" id="JAADJG010000289">
    <property type="protein sequence ID" value="KAF4449358.1"/>
    <property type="molecule type" value="Genomic_DNA"/>
</dbReference>
<keyword evidence="2 4" id="KW-0808">Transferase</keyword>